<dbReference type="AlphaFoldDB" id="A0A3B0V6T9"/>
<keyword evidence="1" id="KW-1133">Transmembrane helix</keyword>
<keyword evidence="1" id="KW-0812">Transmembrane</keyword>
<sequence>MEKTHNIVKRIGEVERKISDGESLFRKASNAGKLGWVFLVLGIILLVFLGWVFKIIGILVIGASAWRLYSAEKFKTEIEEGLREYRGEKAELNALLATKKKI</sequence>
<feature type="transmembrane region" description="Helical" evidence="1">
    <location>
        <begin position="36"/>
        <end position="66"/>
    </location>
</feature>
<name>A0A3B0V6T9_9ZZZZ</name>
<gene>
    <name evidence="2" type="ORF">MNBD_CHLOROFLEXI01-1033</name>
</gene>
<accession>A0A3B0V6T9</accession>
<organism evidence="2">
    <name type="scientific">hydrothermal vent metagenome</name>
    <dbReference type="NCBI Taxonomy" id="652676"/>
    <lineage>
        <taxon>unclassified sequences</taxon>
        <taxon>metagenomes</taxon>
        <taxon>ecological metagenomes</taxon>
    </lineage>
</organism>
<keyword evidence="1" id="KW-0472">Membrane</keyword>
<evidence type="ECO:0000313" key="2">
    <source>
        <dbReference type="EMBL" id="VAW32569.1"/>
    </source>
</evidence>
<dbReference type="EMBL" id="UOEU01000373">
    <property type="protein sequence ID" value="VAW32569.1"/>
    <property type="molecule type" value="Genomic_DNA"/>
</dbReference>
<reference evidence="2" key="1">
    <citation type="submission" date="2018-06" db="EMBL/GenBank/DDBJ databases">
        <authorList>
            <person name="Zhirakovskaya E."/>
        </authorList>
    </citation>
    <scope>NUCLEOTIDE SEQUENCE</scope>
</reference>
<evidence type="ECO:0000256" key="1">
    <source>
        <dbReference type="SAM" id="Phobius"/>
    </source>
</evidence>
<protein>
    <submittedName>
        <fullName evidence="2">Uncharacterized protein</fullName>
    </submittedName>
</protein>
<proteinExistence type="predicted"/>